<dbReference type="STRING" id="273121.WS1815"/>
<keyword evidence="4" id="KW-1185">Reference proteome</keyword>
<dbReference type="InterPro" id="IPR054057">
    <property type="entry name" value="CiaD_C"/>
</dbReference>
<protein>
    <recommendedName>
        <fullName evidence="2">Campylobacter invasion antigen D C-terminal domain-containing protein</fullName>
    </recommendedName>
</protein>
<dbReference type="HOGENOM" id="CLU_153141_0_0_7"/>
<dbReference type="EMBL" id="BX571661">
    <property type="protein sequence ID" value="CAE10831.1"/>
    <property type="molecule type" value="Genomic_DNA"/>
</dbReference>
<feature type="compositionally biased region" description="Polar residues" evidence="1">
    <location>
        <begin position="16"/>
        <end position="26"/>
    </location>
</feature>
<dbReference type="eggNOG" id="ENOG5031SY5">
    <property type="taxonomic scope" value="Bacteria"/>
</dbReference>
<dbReference type="AlphaFoldDB" id="Q7MR14"/>
<evidence type="ECO:0000313" key="3">
    <source>
        <dbReference type="EMBL" id="CAE10831.1"/>
    </source>
</evidence>
<dbReference type="KEGG" id="wsu:WS1815"/>
<dbReference type="Proteomes" id="UP000000422">
    <property type="component" value="Chromosome"/>
</dbReference>
<feature type="region of interest" description="Disordered" evidence="1">
    <location>
        <begin position="1"/>
        <end position="54"/>
    </location>
</feature>
<sequence length="127" mass="14466">MELKEAILSTLAELQETPTSKNSESFGTPEETIQAPLSPQSPQITPLPPEEKPLPAFIAPLLEPESASNEMREEERRFLEGLRERVLVLFEGMQSPNNRNIEAKVELTLNFFEYLLSVIDERLEKKN</sequence>
<organism evidence="4">
    <name type="scientific">Wolinella succinogenes (strain ATCC 29543 / DSM 1740 / CCUG 13145 / JCM 31913 / LMG 7466 / NCTC 11488 / FDC 602W)</name>
    <name type="common">Vibrio succinogenes</name>
    <dbReference type="NCBI Taxonomy" id="273121"/>
    <lineage>
        <taxon>Bacteria</taxon>
        <taxon>Pseudomonadati</taxon>
        <taxon>Campylobacterota</taxon>
        <taxon>Epsilonproteobacteria</taxon>
        <taxon>Campylobacterales</taxon>
        <taxon>Helicobacteraceae</taxon>
        <taxon>Wolinella</taxon>
    </lineage>
</organism>
<proteinExistence type="predicted"/>
<evidence type="ECO:0000313" key="4">
    <source>
        <dbReference type="Proteomes" id="UP000000422"/>
    </source>
</evidence>
<accession>Q7MR14</accession>
<reference evidence="3 4" key="1">
    <citation type="journal article" date="2003" name="Proc. Natl. Acad. Sci. U.S.A.">
        <title>Complete genome sequence and analysis of Wolinella succinogenes.</title>
        <authorList>
            <person name="Baar C."/>
            <person name="Eppinger M."/>
            <person name="Raddatz G."/>
            <person name="Simon JM."/>
            <person name="Lanz C."/>
            <person name="Klimmek O."/>
            <person name="Nandakumar R."/>
            <person name="Gross R."/>
            <person name="Rosinus A."/>
            <person name="Keller H."/>
            <person name="Jagtap P."/>
            <person name="Linke B."/>
            <person name="Meyer F."/>
            <person name="Lederer H."/>
            <person name="Schuster S.C."/>
        </authorList>
    </citation>
    <scope>NUCLEOTIDE SEQUENCE [LARGE SCALE GENOMIC DNA]</scope>
    <source>
        <strain evidence="4">ATCC 29543 / DSM 1740 / CCUG 13145 / JCM 31913 / LMG 7466 / NCTC 11488 / FDC 602W</strain>
    </source>
</reference>
<feature type="compositionally biased region" description="Polar residues" evidence="1">
    <location>
        <begin position="35"/>
        <end position="44"/>
    </location>
</feature>
<dbReference type="Pfam" id="PF21862">
    <property type="entry name" value="CiaD"/>
    <property type="match status" value="1"/>
</dbReference>
<evidence type="ECO:0000259" key="2">
    <source>
        <dbReference type="Pfam" id="PF21862"/>
    </source>
</evidence>
<dbReference type="RefSeq" id="WP_011139614.1">
    <property type="nucleotide sequence ID" value="NC_005090.1"/>
</dbReference>
<name>Q7MR14_WOLSU</name>
<evidence type="ECO:0000256" key="1">
    <source>
        <dbReference type="SAM" id="MobiDB-lite"/>
    </source>
</evidence>
<feature type="domain" description="Campylobacter invasion antigen D C-terminal" evidence="2">
    <location>
        <begin position="73"/>
        <end position="125"/>
    </location>
</feature>
<gene>
    <name evidence="3" type="ordered locus">WS1815</name>
</gene>